<keyword evidence="7" id="KW-1185">Reference proteome</keyword>
<dbReference type="PANTHER" id="PTHR43060">
    <property type="entry name" value="3-HYDROXYISOBUTYRATE DEHYDROGENASE-LIKE 1, MITOCHONDRIAL-RELATED"/>
    <property type="match status" value="1"/>
</dbReference>
<dbReference type="PROSITE" id="PS00895">
    <property type="entry name" value="3_HYDROXYISOBUT_DH"/>
    <property type="match status" value="1"/>
</dbReference>
<dbReference type="InterPro" id="IPR013328">
    <property type="entry name" value="6PGD_dom2"/>
</dbReference>
<dbReference type="Proteomes" id="UP001589619">
    <property type="component" value="Unassembled WGS sequence"/>
</dbReference>
<evidence type="ECO:0000259" key="4">
    <source>
        <dbReference type="Pfam" id="PF07238"/>
    </source>
</evidence>
<comment type="caution">
    <text evidence="6">The sequence shown here is derived from an EMBL/GenBank/DDBJ whole genome shotgun (WGS) entry which is preliminary data.</text>
</comment>
<accession>A0ABV5VSL9</accession>
<dbReference type="Pfam" id="PF07238">
    <property type="entry name" value="PilZ"/>
    <property type="match status" value="1"/>
</dbReference>
<gene>
    <name evidence="6" type="ORF">ACFFNY_05345</name>
</gene>
<organism evidence="6 7">
    <name type="scientific">Paenibacillus hodogayensis</name>
    <dbReference type="NCBI Taxonomy" id="279208"/>
    <lineage>
        <taxon>Bacteria</taxon>
        <taxon>Bacillati</taxon>
        <taxon>Bacillota</taxon>
        <taxon>Bacilli</taxon>
        <taxon>Bacillales</taxon>
        <taxon>Paenibacillaceae</taxon>
        <taxon>Paenibacillus</taxon>
    </lineage>
</organism>
<sequence length="513" mass="56207">MAGSYVSFLPHPISFGIQIEYWNPAGKSKPGLPSGRDGAPPRRTSQAEKIHRGCRKCYNGSRTSSTPGTIFAANYFEVNTMKKIGFIGLGTMGQPMAANLLRKGFTLSVYNRTTDKNAELVRLGAEAAATPADAALDADVLITMLSNDTAIRQIFYEPKGILEGIRPGMTVIDCSTISPHMSKTLQAELAEHAVHFLDAPVTGSKPAAESGTLLFMVGGNEEALNAHRDVFEAMGSRIVYMGSSGAGSYAKLAHNTIVGINAIGFVEGLALAAKANIDLEKFYEIVLAGGASSKQAELKGPKLLKRDYSNQFSMQLMHKDLRLASQLTDQLQLTAPLLGLAKNVYEMGLSKGLGDQDLSAIVQCYEEWMDKKIEACDKPETHPEALLSTQDLNIERRRSIRVPMNIRLLLSVYQWEQEGSFSGQNIEGTLYDLSDSGLQVTSTFPLAEDMFIVIHFPQEADLPPITARIIRVFADEGLFRYGCMLSGLPPYTRIKLEEYIQEKLQEPVIKEQT</sequence>
<evidence type="ECO:0000313" key="7">
    <source>
        <dbReference type="Proteomes" id="UP001589619"/>
    </source>
</evidence>
<dbReference type="InterPro" id="IPR029154">
    <property type="entry name" value="HIBADH-like_NADP-bd"/>
</dbReference>
<evidence type="ECO:0000256" key="1">
    <source>
        <dbReference type="ARBA" id="ARBA00009080"/>
    </source>
</evidence>
<dbReference type="InterPro" id="IPR008927">
    <property type="entry name" value="6-PGluconate_DH-like_C_sf"/>
</dbReference>
<feature type="domain" description="3-hydroxyisobutyrate dehydrogenase-like NAD-binding" evidence="5">
    <location>
        <begin position="245"/>
        <end position="364"/>
    </location>
</feature>
<evidence type="ECO:0000259" key="5">
    <source>
        <dbReference type="Pfam" id="PF14833"/>
    </source>
</evidence>
<dbReference type="RefSeq" id="WP_344905600.1">
    <property type="nucleotide sequence ID" value="NZ_BAAAYO010000002.1"/>
</dbReference>
<dbReference type="Pfam" id="PF03446">
    <property type="entry name" value="NAD_binding_2"/>
    <property type="match status" value="1"/>
</dbReference>
<dbReference type="InterPro" id="IPR002204">
    <property type="entry name" value="3-OH-isobutyrate_DH-rel_CS"/>
</dbReference>
<dbReference type="SUPFAM" id="SSF51735">
    <property type="entry name" value="NAD(P)-binding Rossmann-fold domains"/>
    <property type="match status" value="1"/>
</dbReference>
<evidence type="ECO:0000259" key="3">
    <source>
        <dbReference type="Pfam" id="PF03446"/>
    </source>
</evidence>
<dbReference type="PANTHER" id="PTHR43060:SF15">
    <property type="entry name" value="3-HYDROXYISOBUTYRATE DEHYDROGENASE-LIKE 1, MITOCHONDRIAL-RELATED"/>
    <property type="match status" value="1"/>
</dbReference>
<proteinExistence type="inferred from homology"/>
<feature type="domain" description="6-phosphogluconate dehydrogenase NADP-binding" evidence="3">
    <location>
        <begin position="83"/>
        <end position="242"/>
    </location>
</feature>
<evidence type="ECO:0000256" key="2">
    <source>
        <dbReference type="SAM" id="MobiDB-lite"/>
    </source>
</evidence>
<feature type="domain" description="PilZ" evidence="4">
    <location>
        <begin position="395"/>
        <end position="501"/>
    </location>
</feature>
<dbReference type="SUPFAM" id="SSF48179">
    <property type="entry name" value="6-phosphogluconate dehydrogenase C-terminal domain-like"/>
    <property type="match status" value="1"/>
</dbReference>
<feature type="region of interest" description="Disordered" evidence="2">
    <location>
        <begin position="28"/>
        <end position="51"/>
    </location>
</feature>
<protein>
    <submittedName>
        <fullName evidence="6">NAD(P)-binding domain-containing protein</fullName>
    </submittedName>
</protein>
<dbReference type="Gene3D" id="3.40.50.720">
    <property type="entry name" value="NAD(P)-binding Rossmann-like Domain"/>
    <property type="match status" value="1"/>
</dbReference>
<dbReference type="Gene3D" id="1.10.1040.10">
    <property type="entry name" value="N-(1-d-carboxylethyl)-l-norvaline Dehydrogenase, domain 2"/>
    <property type="match status" value="1"/>
</dbReference>
<dbReference type="InterPro" id="IPR006115">
    <property type="entry name" value="6PGDH_NADP-bd"/>
</dbReference>
<evidence type="ECO:0000313" key="6">
    <source>
        <dbReference type="EMBL" id="MFB9750996.1"/>
    </source>
</evidence>
<dbReference type="EMBL" id="JBHMAG010000004">
    <property type="protein sequence ID" value="MFB9750996.1"/>
    <property type="molecule type" value="Genomic_DNA"/>
</dbReference>
<dbReference type="Pfam" id="PF14833">
    <property type="entry name" value="NAD_binding_11"/>
    <property type="match status" value="1"/>
</dbReference>
<name>A0ABV5VSL9_9BACL</name>
<reference evidence="6 7" key="1">
    <citation type="submission" date="2024-09" db="EMBL/GenBank/DDBJ databases">
        <authorList>
            <person name="Sun Q."/>
            <person name="Mori K."/>
        </authorList>
    </citation>
    <scope>NUCLEOTIDE SEQUENCE [LARGE SCALE GENOMIC DNA]</scope>
    <source>
        <strain evidence="6 7">JCM 12520</strain>
    </source>
</reference>
<dbReference type="SUPFAM" id="SSF141371">
    <property type="entry name" value="PilZ domain-like"/>
    <property type="match status" value="1"/>
</dbReference>
<dbReference type="InterPro" id="IPR009875">
    <property type="entry name" value="PilZ_domain"/>
</dbReference>
<comment type="similarity">
    <text evidence="1">Belongs to the HIBADH-related family.</text>
</comment>
<dbReference type="InterPro" id="IPR036291">
    <property type="entry name" value="NAD(P)-bd_dom_sf"/>
</dbReference>